<feature type="coiled-coil region" evidence="1">
    <location>
        <begin position="228"/>
        <end position="265"/>
    </location>
</feature>
<gene>
    <name evidence="3" type="ORF">COLO4_24303</name>
</gene>
<dbReference type="OrthoDB" id="1734008at2759"/>
<keyword evidence="4" id="KW-1185">Reference proteome</keyword>
<evidence type="ECO:0000313" key="3">
    <source>
        <dbReference type="EMBL" id="OMO79876.1"/>
    </source>
</evidence>
<dbReference type="EMBL" id="AWUE01018491">
    <property type="protein sequence ID" value="OMO79876.1"/>
    <property type="molecule type" value="Genomic_DNA"/>
</dbReference>
<dbReference type="Pfam" id="PF03004">
    <property type="entry name" value="Transposase_24"/>
    <property type="match status" value="1"/>
</dbReference>
<feature type="region of interest" description="Disordered" evidence="2">
    <location>
        <begin position="19"/>
        <end position="38"/>
    </location>
</feature>
<evidence type="ECO:0000256" key="2">
    <source>
        <dbReference type="SAM" id="MobiDB-lite"/>
    </source>
</evidence>
<organism evidence="3 4">
    <name type="scientific">Corchorus olitorius</name>
    <dbReference type="NCBI Taxonomy" id="93759"/>
    <lineage>
        <taxon>Eukaryota</taxon>
        <taxon>Viridiplantae</taxon>
        <taxon>Streptophyta</taxon>
        <taxon>Embryophyta</taxon>
        <taxon>Tracheophyta</taxon>
        <taxon>Spermatophyta</taxon>
        <taxon>Magnoliopsida</taxon>
        <taxon>eudicotyledons</taxon>
        <taxon>Gunneridae</taxon>
        <taxon>Pentapetalae</taxon>
        <taxon>rosids</taxon>
        <taxon>malvids</taxon>
        <taxon>Malvales</taxon>
        <taxon>Malvaceae</taxon>
        <taxon>Grewioideae</taxon>
        <taxon>Apeibeae</taxon>
        <taxon>Corchorus</taxon>
    </lineage>
</organism>
<feature type="region of interest" description="Disordered" evidence="2">
    <location>
        <begin position="266"/>
        <end position="293"/>
    </location>
</feature>
<keyword evidence="1" id="KW-0175">Coiled coil</keyword>
<comment type="caution">
    <text evidence="3">The sequence shown here is derived from an EMBL/GenBank/DDBJ whole genome shotgun (WGS) entry which is preliminary data.</text>
</comment>
<accession>A0A1R3IB91</accession>
<dbReference type="AlphaFoldDB" id="A0A1R3IB91"/>
<sequence length="293" mass="33956">MAITRRTWKCVIVNRNNEPENQEGDLDQDPTKERRVRGPTKMADVWNPSPGRQIEVRFNTKAQPIGYEGRVLTSCLGTLARNCYLLPLSYRIWRKMPQMFKTDVLKRIEEKFKFSKRRTDWVFKFLGKKWKDYKAELQARYFTTINEDELLQNKPPDKMINRVEPNRVELFVMTRQHKDGSFVDEAAENAAKELNALMSERSSNVDEIFVQVMGKEHPGRDAENNEDVVKLREQLEAMTNKVAVLEEKADKVSELEVQVASLSKVLDASSSMAPQQMNKKARTYMEEPGMSSS</sequence>
<reference evidence="4" key="1">
    <citation type="submission" date="2013-09" db="EMBL/GenBank/DDBJ databases">
        <title>Corchorus olitorius genome sequencing.</title>
        <authorList>
            <person name="Alam M."/>
            <person name="Haque M.S."/>
            <person name="Islam M.S."/>
            <person name="Emdad E.M."/>
            <person name="Islam M.M."/>
            <person name="Ahmed B."/>
            <person name="Halim A."/>
            <person name="Hossen Q.M.M."/>
            <person name="Hossain M.Z."/>
            <person name="Ahmed R."/>
            <person name="Khan M.M."/>
            <person name="Islam R."/>
            <person name="Rashid M.M."/>
            <person name="Khan S.A."/>
            <person name="Rahman M.S."/>
            <person name="Alam M."/>
            <person name="Yahiya A.S."/>
            <person name="Khan M.S."/>
            <person name="Azam M.S."/>
            <person name="Haque T."/>
            <person name="Lashkar M.Z.H."/>
            <person name="Akhand A.I."/>
            <person name="Morshed G."/>
            <person name="Roy S."/>
            <person name="Uddin K.S."/>
            <person name="Rabeya T."/>
            <person name="Hossain A.S."/>
            <person name="Chowdhury A."/>
            <person name="Snigdha A.R."/>
            <person name="Mortoza M.S."/>
            <person name="Matin S.A."/>
            <person name="Hoque S.M.E."/>
            <person name="Islam M.K."/>
            <person name="Roy D.K."/>
            <person name="Haider R."/>
            <person name="Moosa M.M."/>
            <person name="Elias S.M."/>
            <person name="Hasan A.M."/>
            <person name="Jahan S."/>
            <person name="Shafiuddin M."/>
            <person name="Mahmood N."/>
            <person name="Shommy N.S."/>
        </authorList>
    </citation>
    <scope>NUCLEOTIDE SEQUENCE [LARGE SCALE GENOMIC DNA]</scope>
    <source>
        <strain evidence="4">cv. O-4</strain>
    </source>
</reference>
<protein>
    <submittedName>
        <fullName evidence="3">Transposase, Ptta/En/Spm, plant</fullName>
    </submittedName>
</protein>
<dbReference type="Proteomes" id="UP000187203">
    <property type="component" value="Unassembled WGS sequence"/>
</dbReference>
<dbReference type="STRING" id="93759.A0A1R3IB91"/>
<evidence type="ECO:0000313" key="4">
    <source>
        <dbReference type="Proteomes" id="UP000187203"/>
    </source>
</evidence>
<dbReference type="PANTHER" id="PTHR33144">
    <property type="entry name" value="OS10G0409366 PROTEIN-RELATED"/>
    <property type="match status" value="1"/>
</dbReference>
<feature type="compositionally biased region" description="Polar residues" evidence="2">
    <location>
        <begin position="268"/>
        <end position="278"/>
    </location>
</feature>
<proteinExistence type="predicted"/>
<evidence type="ECO:0000256" key="1">
    <source>
        <dbReference type="SAM" id="Coils"/>
    </source>
</evidence>
<name>A0A1R3IB91_9ROSI</name>
<dbReference type="InterPro" id="IPR004252">
    <property type="entry name" value="Probable_transposase_24"/>
</dbReference>
<dbReference type="PANTHER" id="PTHR33144:SF25">
    <property type="entry name" value="DUF4216 DOMAIN-CONTAINING PROTEIN"/>
    <property type="match status" value="1"/>
</dbReference>